<protein>
    <recommendedName>
        <fullName evidence="11">Peroxisomal membrane protein PEX13</fullName>
    </recommendedName>
    <alternativeName>
        <fullName evidence="10">Peroxin-13</fullName>
    </alternativeName>
</protein>
<dbReference type="Gene3D" id="2.30.30.40">
    <property type="entry name" value="SH3 Domains"/>
    <property type="match status" value="1"/>
</dbReference>
<feature type="region of interest" description="Disordered" evidence="14">
    <location>
        <begin position="355"/>
        <end position="374"/>
    </location>
</feature>
<dbReference type="InterPro" id="IPR035463">
    <property type="entry name" value="Pex13"/>
</dbReference>
<feature type="region of interest" description="Disordered" evidence="14">
    <location>
        <begin position="385"/>
        <end position="415"/>
    </location>
</feature>
<evidence type="ECO:0000256" key="2">
    <source>
        <dbReference type="ARBA" id="ARBA00022443"/>
    </source>
</evidence>
<comment type="subcellular location">
    <subcellularLocation>
        <location evidence="12">Peroxisome membrane</location>
    </subcellularLocation>
</comment>
<keyword evidence="17" id="KW-1185">Reference proteome</keyword>
<comment type="caution">
    <text evidence="16">The sequence shown here is derived from an EMBL/GenBank/DDBJ whole genome shotgun (WGS) entry which is preliminary data.</text>
</comment>
<evidence type="ECO:0000256" key="8">
    <source>
        <dbReference type="ARBA" id="ARBA00023136"/>
    </source>
</evidence>
<comment type="similarity">
    <text evidence="1">Belongs to the peroxin-13 family.</text>
</comment>
<proteinExistence type="inferred from homology"/>
<evidence type="ECO:0000256" key="1">
    <source>
        <dbReference type="ARBA" id="ARBA00006033"/>
    </source>
</evidence>
<dbReference type="SMART" id="SM00326">
    <property type="entry name" value="SH3"/>
    <property type="match status" value="1"/>
</dbReference>
<evidence type="ECO:0000256" key="12">
    <source>
        <dbReference type="ARBA" id="ARBA00046271"/>
    </source>
</evidence>
<keyword evidence="9" id="KW-0576">Peroxisome</keyword>
<dbReference type="AlphaFoldDB" id="A0AAN9VL33"/>
<evidence type="ECO:0000256" key="3">
    <source>
        <dbReference type="ARBA" id="ARBA00022448"/>
    </source>
</evidence>
<evidence type="ECO:0000313" key="16">
    <source>
        <dbReference type="EMBL" id="KAK7867034.1"/>
    </source>
</evidence>
<dbReference type="Pfam" id="PF04088">
    <property type="entry name" value="Peroxin-13_N"/>
    <property type="match status" value="1"/>
</dbReference>
<reference evidence="16 17" key="1">
    <citation type="submission" date="2024-03" db="EMBL/GenBank/DDBJ databases">
        <title>The genome assembly and annotation of the cricket Gryllus longicercus Weissman &amp; Gray.</title>
        <authorList>
            <person name="Szrajer S."/>
            <person name="Gray D."/>
            <person name="Ylla G."/>
        </authorList>
    </citation>
    <scope>NUCLEOTIDE SEQUENCE [LARGE SCALE GENOMIC DNA]</scope>
    <source>
        <strain evidence="16">DAG 2021-001</strain>
        <tissue evidence="16">Whole body minus gut</tissue>
    </source>
</reference>
<dbReference type="GO" id="GO:0005778">
    <property type="term" value="C:peroxisomal membrane"/>
    <property type="evidence" value="ECO:0007669"/>
    <property type="project" value="UniProtKB-SubCell"/>
</dbReference>
<keyword evidence="3" id="KW-0813">Transport</keyword>
<dbReference type="Pfam" id="PF14604">
    <property type="entry name" value="SH3_9"/>
    <property type="match status" value="1"/>
</dbReference>
<dbReference type="InterPro" id="IPR007223">
    <property type="entry name" value="Peroxin-13_N"/>
</dbReference>
<dbReference type="InterPro" id="IPR036028">
    <property type="entry name" value="SH3-like_dom_sf"/>
</dbReference>
<keyword evidence="4" id="KW-0812">Transmembrane</keyword>
<dbReference type="GO" id="GO:1990429">
    <property type="term" value="C:peroxisomal importomer complex"/>
    <property type="evidence" value="ECO:0007669"/>
    <property type="project" value="TreeGrafter"/>
</dbReference>
<evidence type="ECO:0000256" key="4">
    <source>
        <dbReference type="ARBA" id="ARBA00022692"/>
    </source>
</evidence>
<sequence length="415" mass="45158">MLPPQKPWETGPVNQRALHPISNSDGLQSSASNVGSYPPGTTFVRANQRNPPPPPPRPSRQPYQNGFGAGYGTSSYFSSPFSSYGGYGSGLNNYGYNSFGNYGNYGNYSSFGGYGINRMGFPHSLPESRFIRMAEDGSRPAFQSIESLVQAFGSVSFMLESTFNAMYSSFRAVLGVAENFGRLRAMFGQFLSVFAVFRWLQWLYKKCLYLLGLRPDDPGREQLWRQASQAVAGGSVDSESKRTSWPVMVFLGIILSGPYLMWKLLSSIDIPNIDPYNPRDWSKCKEAGHSAVALYDFVAASSQELSLRAGQKVLIAPKDCQQNQSWLLASVDGVKVGLVPSNYIRSLGRVVFQAQKPTQSDKTPVPANEVPDIATNSVADVAGIPEGAVEEVVPEPSSNAGPFSSEPSNNGEDSV</sequence>
<keyword evidence="5" id="KW-0653">Protein transport</keyword>
<accession>A0AAN9VL33</accession>
<keyword evidence="6" id="KW-1133">Transmembrane helix</keyword>
<dbReference type="PROSITE" id="PS50002">
    <property type="entry name" value="SH3"/>
    <property type="match status" value="1"/>
</dbReference>
<evidence type="ECO:0000313" key="17">
    <source>
        <dbReference type="Proteomes" id="UP001378592"/>
    </source>
</evidence>
<feature type="compositionally biased region" description="Polar residues" evidence="14">
    <location>
        <begin position="397"/>
        <end position="415"/>
    </location>
</feature>
<evidence type="ECO:0000256" key="5">
    <source>
        <dbReference type="ARBA" id="ARBA00022927"/>
    </source>
</evidence>
<evidence type="ECO:0000256" key="9">
    <source>
        <dbReference type="ARBA" id="ARBA00023140"/>
    </source>
</evidence>
<organism evidence="16 17">
    <name type="scientific">Gryllus longicercus</name>
    <dbReference type="NCBI Taxonomy" id="2509291"/>
    <lineage>
        <taxon>Eukaryota</taxon>
        <taxon>Metazoa</taxon>
        <taxon>Ecdysozoa</taxon>
        <taxon>Arthropoda</taxon>
        <taxon>Hexapoda</taxon>
        <taxon>Insecta</taxon>
        <taxon>Pterygota</taxon>
        <taxon>Neoptera</taxon>
        <taxon>Polyneoptera</taxon>
        <taxon>Orthoptera</taxon>
        <taxon>Ensifera</taxon>
        <taxon>Gryllidea</taxon>
        <taxon>Grylloidea</taxon>
        <taxon>Gryllidae</taxon>
        <taxon>Gryllinae</taxon>
        <taxon>Gryllus</taxon>
    </lineage>
</organism>
<evidence type="ECO:0000259" key="15">
    <source>
        <dbReference type="PROSITE" id="PS50002"/>
    </source>
</evidence>
<evidence type="ECO:0000256" key="11">
    <source>
        <dbReference type="ARBA" id="ARBA00034535"/>
    </source>
</evidence>
<dbReference type="Proteomes" id="UP001378592">
    <property type="component" value="Unassembled WGS sequence"/>
</dbReference>
<evidence type="ECO:0000256" key="10">
    <source>
        <dbReference type="ARBA" id="ARBA00029693"/>
    </source>
</evidence>
<evidence type="ECO:0000256" key="13">
    <source>
        <dbReference type="PROSITE-ProRule" id="PRU00192"/>
    </source>
</evidence>
<feature type="compositionally biased region" description="Pro residues" evidence="14">
    <location>
        <begin position="50"/>
        <end position="59"/>
    </location>
</feature>
<evidence type="ECO:0000256" key="14">
    <source>
        <dbReference type="SAM" id="MobiDB-lite"/>
    </source>
</evidence>
<gene>
    <name evidence="16" type="ORF">R5R35_005676</name>
</gene>
<name>A0AAN9VL33_9ORTH</name>
<dbReference type="SUPFAM" id="SSF50044">
    <property type="entry name" value="SH3-domain"/>
    <property type="match status" value="1"/>
</dbReference>
<keyword evidence="8" id="KW-0472">Membrane</keyword>
<keyword evidence="2 13" id="KW-0728">SH3 domain</keyword>
<feature type="compositionally biased region" description="Polar residues" evidence="14">
    <location>
        <begin position="21"/>
        <end position="35"/>
    </location>
</feature>
<evidence type="ECO:0000256" key="6">
    <source>
        <dbReference type="ARBA" id="ARBA00022989"/>
    </source>
</evidence>
<dbReference type="CDD" id="cd11864">
    <property type="entry name" value="SH3_PEX13_eumet"/>
    <property type="match status" value="1"/>
</dbReference>
<dbReference type="InterPro" id="IPR001452">
    <property type="entry name" value="SH3_domain"/>
</dbReference>
<dbReference type="PANTHER" id="PTHR19332:SF1">
    <property type="entry name" value="PEROXISOMAL MEMBRANE PROTEIN PEX13"/>
    <property type="match status" value="1"/>
</dbReference>
<dbReference type="PANTHER" id="PTHR19332">
    <property type="entry name" value="PEROXISOMAL MEMBRANE PROTEIN PEX13"/>
    <property type="match status" value="1"/>
</dbReference>
<feature type="domain" description="SH3" evidence="15">
    <location>
        <begin position="286"/>
        <end position="349"/>
    </location>
</feature>
<evidence type="ECO:0000256" key="7">
    <source>
        <dbReference type="ARBA" id="ARBA00023010"/>
    </source>
</evidence>
<keyword evidence="7" id="KW-0811">Translocation</keyword>
<feature type="region of interest" description="Disordered" evidence="14">
    <location>
        <begin position="1"/>
        <end position="65"/>
    </location>
</feature>
<dbReference type="EMBL" id="JAZDUA010000128">
    <property type="protein sequence ID" value="KAK7867034.1"/>
    <property type="molecule type" value="Genomic_DNA"/>
</dbReference>
<dbReference type="GO" id="GO:0016560">
    <property type="term" value="P:protein import into peroxisome matrix, docking"/>
    <property type="evidence" value="ECO:0007669"/>
    <property type="project" value="InterPro"/>
</dbReference>
<dbReference type="PRINTS" id="PR00452">
    <property type="entry name" value="SH3DOMAIN"/>
</dbReference>